<accession>A0A8H3FVR8</accession>
<feature type="transmembrane region" description="Helical" evidence="3">
    <location>
        <begin position="331"/>
        <end position="356"/>
    </location>
</feature>
<keyword evidence="3" id="KW-1133">Transmembrane helix</keyword>
<dbReference type="PANTHER" id="PTHR23524">
    <property type="entry name" value="TRANSPORTER, PUTATIVE (AFU_ORTHOLOGUE AFUA_8G04850)-RELATED"/>
    <property type="match status" value="1"/>
</dbReference>
<evidence type="ECO:0000256" key="1">
    <source>
        <dbReference type="ARBA" id="ARBA00004141"/>
    </source>
</evidence>
<feature type="transmembrane region" description="Helical" evidence="3">
    <location>
        <begin position="514"/>
        <end position="540"/>
    </location>
</feature>
<dbReference type="Proteomes" id="UP000664169">
    <property type="component" value="Unassembled WGS sequence"/>
</dbReference>
<evidence type="ECO:0000256" key="2">
    <source>
        <dbReference type="SAM" id="MobiDB-lite"/>
    </source>
</evidence>
<dbReference type="EMBL" id="CAJPDQ010000039">
    <property type="protein sequence ID" value="CAF9931591.1"/>
    <property type="molecule type" value="Genomic_DNA"/>
</dbReference>
<keyword evidence="3" id="KW-0472">Membrane</keyword>
<feature type="transmembrane region" description="Helical" evidence="3">
    <location>
        <begin position="400"/>
        <end position="422"/>
    </location>
</feature>
<dbReference type="PANTHER" id="PTHR23524:SF1">
    <property type="entry name" value="MRH DOMAIN-CONTAINING PROTEIN-RELATED"/>
    <property type="match status" value="1"/>
</dbReference>
<feature type="region of interest" description="Disordered" evidence="2">
    <location>
        <begin position="427"/>
        <end position="469"/>
    </location>
</feature>
<feature type="compositionally biased region" description="Acidic residues" evidence="2">
    <location>
        <begin position="442"/>
        <end position="453"/>
    </location>
</feature>
<feature type="transmembrane region" description="Helical" evidence="3">
    <location>
        <begin position="79"/>
        <end position="102"/>
    </location>
</feature>
<feature type="transmembrane region" description="Helical" evidence="3">
    <location>
        <begin position="178"/>
        <end position="200"/>
    </location>
</feature>
<evidence type="ECO:0000256" key="3">
    <source>
        <dbReference type="SAM" id="Phobius"/>
    </source>
</evidence>
<feature type="transmembrane region" description="Helical" evidence="3">
    <location>
        <begin position="14"/>
        <end position="33"/>
    </location>
</feature>
<dbReference type="Gene3D" id="1.20.1250.20">
    <property type="entry name" value="MFS general substrate transporter like domains"/>
    <property type="match status" value="1"/>
</dbReference>
<organism evidence="4 5">
    <name type="scientific">Gomphillus americanus</name>
    <dbReference type="NCBI Taxonomy" id="1940652"/>
    <lineage>
        <taxon>Eukaryota</taxon>
        <taxon>Fungi</taxon>
        <taxon>Dikarya</taxon>
        <taxon>Ascomycota</taxon>
        <taxon>Pezizomycotina</taxon>
        <taxon>Lecanoromycetes</taxon>
        <taxon>OSLEUM clade</taxon>
        <taxon>Ostropomycetidae</taxon>
        <taxon>Ostropales</taxon>
        <taxon>Graphidaceae</taxon>
        <taxon>Gomphilloideae</taxon>
        <taxon>Gomphillus</taxon>
    </lineage>
</organism>
<dbReference type="InterPro" id="IPR036259">
    <property type="entry name" value="MFS_trans_sf"/>
</dbReference>
<feature type="transmembrane region" description="Helical" evidence="3">
    <location>
        <begin position="114"/>
        <end position="135"/>
    </location>
</feature>
<feature type="transmembrane region" description="Helical" evidence="3">
    <location>
        <begin position="368"/>
        <end position="388"/>
    </location>
</feature>
<dbReference type="SUPFAM" id="SSF103473">
    <property type="entry name" value="MFS general substrate transporter"/>
    <property type="match status" value="2"/>
</dbReference>
<name>A0A8H3FVR8_9LECA</name>
<comment type="subcellular location">
    <subcellularLocation>
        <location evidence="1">Membrane</location>
        <topology evidence="1">Multi-pass membrane protein</topology>
    </subcellularLocation>
</comment>
<gene>
    <name evidence="4" type="ORF">GOMPHAMPRED_005968</name>
</gene>
<protein>
    <recommendedName>
        <fullName evidence="6">MFS transporter</fullName>
    </recommendedName>
</protein>
<evidence type="ECO:0000313" key="5">
    <source>
        <dbReference type="Proteomes" id="UP000664169"/>
    </source>
</evidence>
<dbReference type="InterPro" id="IPR011701">
    <property type="entry name" value="MFS"/>
</dbReference>
<keyword evidence="5" id="KW-1185">Reference proteome</keyword>
<reference evidence="4" key="1">
    <citation type="submission" date="2021-03" db="EMBL/GenBank/DDBJ databases">
        <authorList>
            <person name="Tagirdzhanova G."/>
        </authorList>
    </citation>
    <scope>NUCLEOTIDE SEQUENCE</scope>
</reference>
<feature type="transmembrane region" description="Helical" evidence="3">
    <location>
        <begin position="489"/>
        <end position="508"/>
    </location>
</feature>
<dbReference type="Pfam" id="PF07690">
    <property type="entry name" value="MFS_1"/>
    <property type="match status" value="1"/>
</dbReference>
<comment type="caution">
    <text evidence="4">The sequence shown here is derived from an EMBL/GenBank/DDBJ whole genome shotgun (WGS) entry which is preliminary data.</text>
</comment>
<proteinExistence type="predicted"/>
<evidence type="ECO:0000313" key="4">
    <source>
        <dbReference type="EMBL" id="CAF9931591.1"/>
    </source>
</evidence>
<feature type="transmembrane region" description="Helical" evidence="3">
    <location>
        <begin position="220"/>
        <end position="237"/>
    </location>
</feature>
<feature type="transmembrane region" description="Helical" evidence="3">
    <location>
        <begin position="53"/>
        <end position="72"/>
    </location>
</feature>
<feature type="transmembrane region" description="Helical" evidence="3">
    <location>
        <begin position="283"/>
        <end position="306"/>
    </location>
</feature>
<dbReference type="GO" id="GO:0022857">
    <property type="term" value="F:transmembrane transporter activity"/>
    <property type="evidence" value="ECO:0007669"/>
    <property type="project" value="InterPro"/>
</dbReference>
<sequence length="554" mass="59056">MALAKQRSITLPQVLTYLFGVCLFSISFLVFLNSSVSFVVTDILGQKTGVGDVVGNLGFADELVAIVACPLWGMLSDRLGVRIIAVTGYLLVGLALLVFVQANNVYPQLLLARMFFAVGGAACTTMVTAVLPCIAAPHIAGSESQESPAEAPGHAAAVVSGDEHEVRKSWYRTSGSRLAGIVGCFTGCGALIALLCFLPLPSMFQGSGNSAADALRWTYYIVGIVAFVVCLVCFFGLRRLPGQDKKGWQNLLSSKTHSNQQHLPYWKLFYKSILAASQPDIGLGYAGGLVARASSIGITLFIPLLINHDFISHGLCKIDDSALVRQECREAYLLASKLTGISQLVALLLAPIYGYCSDIKNTLFHIPLLLAALSGIIGYAGLAFAIQSPNPKQPDGSNTIYLWISLIGASQIGAIVCSLGSVSKGISESSTIDPQKPHLHAEEEEEEEEEEEIQPLLNDPPSNNNATTTSESTFVQDLTPLQGSIAGTYSLGGGLGILCLTKLGGALFDSYSVAAPFVILLVFNIFLLGAVLAHGGFLLVKQQQRQRRGEQQRS</sequence>
<dbReference type="CDD" id="cd06174">
    <property type="entry name" value="MFS"/>
    <property type="match status" value="1"/>
</dbReference>
<evidence type="ECO:0008006" key="6">
    <source>
        <dbReference type="Google" id="ProtNLM"/>
    </source>
</evidence>
<dbReference type="OrthoDB" id="18110at2759"/>
<dbReference type="AlphaFoldDB" id="A0A8H3FVR8"/>
<keyword evidence="3" id="KW-0812">Transmembrane</keyword>
<dbReference type="GO" id="GO:0016020">
    <property type="term" value="C:membrane"/>
    <property type="evidence" value="ECO:0007669"/>
    <property type="project" value="UniProtKB-SubCell"/>
</dbReference>